<evidence type="ECO:0000313" key="13">
    <source>
        <dbReference type="Proteomes" id="UP000799750"/>
    </source>
</evidence>
<dbReference type="Gene3D" id="1.20.58.400">
    <property type="entry name" value="t-snare proteins"/>
    <property type="match status" value="1"/>
</dbReference>
<keyword evidence="7 9" id="KW-0175">Coiled coil</keyword>
<protein>
    <submittedName>
        <fullName evidence="12">Vesicle transport v-snare protein VTI1</fullName>
    </submittedName>
</protein>
<dbReference type="SMART" id="SM00397">
    <property type="entry name" value="t_SNARE"/>
    <property type="match status" value="1"/>
</dbReference>
<dbReference type="GO" id="GO:0016236">
    <property type="term" value="P:macroautophagy"/>
    <property type="evidence" value="ECO:0007669"/>
    <property type="project" value="TreeGrafter"/>
</dbReference>
<keyword evidence="8 10" id="KW-0472">Membrane</keyword>
<comment type="similarity">
    <text evidence="2">Belongs to the VTI1 family.</text>
</comment>
<dbReference type="GO" id="GO:0042147">
    <property type="term" value="P:retrograde transport, endosome to Golgi"/>
    <property type="evidence" value="ECO:0007669"/>
    <property type="project" value="TreeGrafter"/>
</dbReference>
<dbReference type="GO" id="GO:0006896">
    <property type="term" value="P:Golgi to vacuole transport"/>
    <property type="evidence" value="ECO:0007669"/>
    <property type="project" value="TreeGrafter"/>
</dbReference>
<evidence type="ECO:0000256" key="2">
    <source>
        <dbReference type="ARBA" id="ARBA00006108"/>
    </source>
</evidence>
<dbReference type="FunFam" id="1.20.58.400:FF:000002">
    <property type="entry name" value="Vesicle transport v-SNARE protein"/>
    <property type="match status" value="1"/>
</dbReference>
<dbReference type="PANTHER" id="PTHR21230">
    <property type="entry name" value="VESICLE TRANSPORT V-SNARE PROTEIN VTI1-RELATED"/>
    <property type="match status" value="1"/>
</dbReference>
<keyword evidence="3" id="KW-0813">Transport</keyword>
<evidence type="ECO:0000256" key="3">
    <source>
        <dbReference type="ARBA" id="ARBA00022448"/>
    </source>
</evidence>
<feature type="transmembrane region" description="Helical" evidence="10">
    <location>
        <begin position="203"/>
        <end position="222"/>
    </location>
</feature>
<feature type="domain" description="T-SNARE coiled-coil homology" evidence="11">
    <location>
        <begin position="127"/>
        <end position="194"/>
    </location>
</feature>
<gene>
    <name evidence="12" type="ORF">BU16DRAFT_525795</name>
</gene>
<dbReference type="InterPro" id="IPR010989">
    <property type="entry name" value="SNARE"/>
</dbReference>
<evidence type="ECO:0000256" key="7">
    <source>
        <dbReference type="ARBA" id="ARBA00023054"/>
    </source>
</evidence>
<dbReference type="EMBL" id="MU004187">
    <property type="protein sequence ID" value="KAF2496639.1"/>
    <property type="molecule type" value="Genomic_DNA"/>
</dbReference>
<evidence type="ECO:0000256" key="1">
    <source>
        <dbReference type="ARBA" id="ARBA00004211"/>
    </source>
</evidence>
<dbReference type="GO" id="GO:0005794">
    <property type="term" value="C:Golgi apparatus"/>
    <property type="evidence" value="ECO:0007669"/>
    <property type="project" value="TreeGrafter"/>
</dbReference>
<keyword evidence="13" id="KW-1185">Reference proteome</keyword>
<evidence type="ECO:0000256" key="9">
    <source>
        <dbReference type="SAM" id="Coils"/>
    </source>
</evidence>
<dbReference type="GO" id="GO:0005789">
    <property type="term" value="C:endoplasmic reticulum membrane"/>
    <property type="evidence" value="ECO:0007669"/>
    <property type="project" value="TreeGrafter"/>
</dbReference>
<evidence type="ECO:0000256" key="4">
    <source>
        <dbReference type="ARBA" id="ARBA00022692"/>
    </source>
</evidence>
<dbReference type="InterPro" id="IPR007705">
    <property type="entry name" value="Vesicle_trsprt_v-SNARE_N"/>
</dbReference>
<dbReference type="GO" id="GO:0031201">
    <property type="term" value="C:SNARE complex"/>
    <property type="evidence" value="ECO:0007669"/>
    <property type="project" value="TreeGrafter"/>
</dbReference>
<dbReference type="PANTHER" id="PTHR21230:SF26">
    <property type="entry name" value="VESICLE TRANSPORT THROUGH INTERACTION WITH T-SNARES HOMOLOG 1A"/>
    <property type="match status" value="1"/>
</dbReference>
<comment type="subcellular location">
    <subcellularLocation>
        <location evidence="1">Membrane</location>
        <topology evidence="1">Single-pass type IV membrane protein</topology>
    </subcellularLocation>
</comment>
<dbReference type="SUPFAM" id="SSF47661">
    <property type="entry name" value="t-snare proteins"/>
    <property type="match status" value="1"/>
</dbReference>
<dbReference type="OrthoDB" id="430637at2759"/>
<dbReference type="GO" id="GO:0006886">
    <property type="term" value="P:intracellular protein transport"/>
    <property type="evidence" value="ECO:0007669"/>
    <property type="project" value="InterPro"/>
</dbReference>
<reference evidence="12" key="1">
    <citation type="journal article" date="2020" name="Stud. Mycol.">
        <title>101 Dothideomycetes genomes: a test case for predicting lifestyles and emergence of pathogens.</title>
        <authorList>
            <person name="Haridas S."/>
            <person name="Albert R."/>
            <person name="Binder M."/>
            <person name="Bloem J."/>
            <person name="Labutti K."/>
            <person name="Salamov A."/>
            <person name="Andreopoulos B."/>
            <person name="Baker S."/>
            <person name="Barry K."/>
            <person name="Bills G."/>
            <person name="Bluhm B."/>
            <person name="Cannon C."/>
            <person name="Castanera R."/>
            <person name="Culley D."/>
            <person name="Daum C."/>
            <person name="Ezra D."/>
            <person name="Gonzalez J."/>
            <person name="Henrissat B."/>
            <person name="Kuo A."/>
            <person name="Liang C."/>
            <person name="Lipzen A."/>
            <person name="Lutzoni F."/>
            <person name="Magnuson J."/>
            <person name="Mondo S."/>
            <person name="Nolan M."/>
            <person name="Ohm R."/>
            <person name="Pangilinan J."/>
            <person name="Park H.-J."/>
            <person name="Ramirez L."/>
            <person name="Alfaro M."/>
            <person name="Sun H."/>
            <person name="Tritt A."/>
            <person name="Yoshinaga Y."/>
            <person name="Zwiers L.-H."/>
            <person name="Turgeon B."/>
            <person name="Goodwin S."/>
            <person name="Spatafora J."/>
            <person name="Crous P."/>
            <person name="Grigoriev I."/>
        </authorList>
    </citation>
    <scope>NUCLEOTIDE SEQUENCE</scope>
    <source>
        <strain evidence="12">CBS 269.34</strain>
    </source>
</reference>
<dbReference type="GO" id="GO:0048280">
    <property type="term" value="P:vesicle fusion with Golgi apparatus"/>
    <property type="evidence" value="ECO:0007669"/>
    <property type="project" value="TreeGrafter"/>
</dbReference>
<feature type="coiled-coil region" evidence="9">
    <location>
        <begin position="47"/>
        <end position="103"/>
    </location>
</feature>
<organism evidence="12 13">
    <name type="scientific">Lophium mytilinum</name>
    <dbReference type="NCBI Taxonomy" id="390894"/>
    <lineage>
        <taxon>Eukaryota</taxon>
        <taxon>Fungi</taxon>
        <taxon>Dikarya</taxon>
        <taxon>Ascomycota</taxon>
        <taxon>Pezizomycotina</taxon>
        <taxon>Dothideomycetes</taxon>
        <taxon>Pleosporomycetidae</taxon>
        <taxon>Mytilinidiales</taxon>
        <taxon>Mytilinidiaceae</taxon>
        <taxon>Lophium</taxon>
    </lineage>
</organism>
<sequence>MANILDSDAGSERFSSYEAELKLVQADLNQKLDQIPELSGEPRKAAVRAAERALEEANEIIDQMRIEKPNIPAPAKSKINQRFRNYESDIDSQKRKLKSLSDDRKALFGSRYTDAPTTDDQLEQRQQLLSGTDRLERSSGRLRESQRIALETEDIGRNTLADLSRQRETIEHTRGTLLESESYTDRSIKTLRGMARRMATNRIITIAIITVLVLLIVAVIVSKFR</sequence>
<dbReference type="GO" id="GO:0000149">
    <property type="term" value="F:SNARE binding"/>
    <property type="evidence" value="ECO:0007669"/>
    <property type="project" value="TreeGrafter"/>
</dbReference>
<proteinExistence type="inferred from homology"/>
<evidence type="ECO:0000256" key="10">
    <source>
        <dbReference type="SAM" id="Phobius"/>
    </source>
</evidence>
<dbReference type="Pfam" id="PF12352">
    <property type="entry name" value="V-SNARE_C"/>
    <property type="match status" value="1"/>
</dbReference>
<evidence type="ECO:0000256" key="5">
    <source>
        <dbReference type="ARBA" id="ARBA00022927"/>
    </source>
</evidence>
<dbReference type="GO" id="GO:0012507">
    <property type="term" value="C:ER to Golgi transport vesicle membrane"/>
    <property type="evidence" value="ECO:0007669"/>
    <property type="project" value="TreeGrafter"/>
</dbReference>
<dbReference type="GO" id="GO:0006891">
    <property type="term" value="P:intra-Golgi vesicle-mediated transport"/>
    <property type="evidence" value="ECO:0007669"/>
    <property type="project" value="TreeGrafter"/>
</dbReference>
<evidence type="ECO:0000256" key="8">
    <source>
        <dbReference type="ARBA" id="ARBA00023136"/>
    </source>
</evidence>
<dbReference type="GO" id="GO:0005829">
    <property type="term" value="C:cytosol"/>
    <property type="evidence" value="ECO:0007669"/>
    <property type="project" value="GOC"/>
</dbReference>
<accession>A0A6A6QWR3</accession>
<dbReference type="Pfam" id="PF05008">
    <property type="entry name" value="V-SNARE"/>
    <property type="match status" value="1"/>
</dbReference>
<dbReference type="GO" id="GO:0031902">
    <property type="term" value="C:late endosome membrane"/>
    <property type="evidence" value="ECO:0007669"/>
    <property type="project" value="TreeGrafter"/>
</dbReference>
<dbReference type="Gene3D" id="1.20.5.110">
    <property type="match status" value="1"/>
</dbReference>
<keyword evidence="4 10" id="KW-0812">Transmembrane</keyword>
<evidence type="ECO:0000256" key="6">
    <source>
        <dbReference type="ARBA" id="ARBA00022989"/>
    </source>
</evidence>
<dbReference type="InterPro" id="IPR000727">
    <property type="entry name" value="T_SNARE_dom"/>
</dbReference>
<dbReference type="FunFam" id="1.20.5.110:FF:000002">
    <property type="entry name" value="Vesicle transport through interaction with t-SNAREsB"/>
    <property type="match status" value="1"/>
</dbReference>
<keyword evidence="6 10" id="KW-1133">Transmembrane helix</keyword>
<dbReference type="InterPro" id="IPR038407">
    <property type="entry name" value="v-SNARE_N_sf"/>
</dbReference>
<dbReference type="CDD" id="cd15862">
    <property type="entry name" value="SNARE_Vti1"/>
    <property type="match status" value="1"/>
</dbReference>
<name>A0A6A6QWR3_9PEZI</name>
<keyword evidence="5" id="KW-0653">Protein transport</keyword>
<evidence type="ECO:0000313" key="12">
    <source>
        <dbReference type="EMBL" id="KAF2496639.1"/>
    </source>
</evidence>
<dbReference type="SUPFAM" id="SSF58038">
    <property type="entry name" value="SNARE fusion complex"/>
    <property type="match status" value="1"/>
</dbReference>
<dbReference type="GO" id="GO:0005484">
    <property type="term" value="F:SNAP receptor activity"/>
    <property type="evidence" value="ECO:0007669"/>
    <property type="project" value="TreeGrafter"/>
</dbReference>
<evidence type="ECO:0000259" key="11">
    <source>
        <dbReference type="SMART" id="SM00397"/>
    </source>
</evidence>
<dbReference type="Proteomes" id="UP000799750">
    <property type="component" value="Unassembled WGS sequence"/>
</dbReference>
<dbReference type="AlphaFoldDB" id="A0A6A6QWR3"/>